<sequence length="84" mass="8923">MNEAADRAPSVEKAPSNEDREEDFTFEPQVQAVLAREINGILKSSLPALLVDALMKVNDETVGNSGSGPAMDDESDEEYVGGPG</sequence>
<reference evidence="1 2" key="2">
    <citation type="journal article" date="2022" name="Mol. Ecol. Resour.">
        <title>The genomes of chicory, endive, great burdock and yacon provide insights into Asteraceae paleo-polyploidization history and plant inulin production.</title>
        <authorList>
            <person name="Fan W."/>
            <person name="Wang S."/>
            <person name="Wang H."/>
            <person name="Wang A."/>
            <person name="Jiang F."/>
            <person name="Liu H."/>
            <person name="Zhao H."/>
            <person name="Xu D."/>
            <person name="Zhang Y."/>
        </authorList>
    </citation>
    <scope>NUCLEOTIDE SEQUENCE [LARGE SCALE GENOMIC DNA]</scope>
    <source>
        <strain evidence="2">cv. Yunnan</strain>
        <tissue evidence="1">Leaves</tissue>
    </source>
</reference>
<gene>
    <name evidence="1" type="ORF">L1987_60372</name>
</gene>
<comment type="caution">
    <text evidence="1">The sequence shown here is derived from an EMBL/GenBank/DDBJ whole genome shotgun (WGS) entry which is preliminary data.</text>
</comment>
<dbReference type="EMBL" id="CM042037">
    <property type="protein sequence ID" value="KAI3742679.1"/>
    <property type="molecule type" value="Genomic_DNA"/>
</dbReference>
<name>A0ACB9D7W5_9ASTR</name>
<proteinExistence type="predicted"/>
<reference evidence="2" key="1">
    <citation type="journal article" date="2022" name="Mol. Ecol. Resour.">
        <title>The genomes of chicory, endive, great burdock and yacon provide insights into Asteraceae palaeo-polyploidization history and plant inulin production.</title>
        <authorList>
            <person name="Fan W."/>
            <person name="Wang S."/>
            <person name="Wang H."/>
            <person name="Wang A."/>
            <person name="Jiang F."/>
            <person name="Liu H."/>
            <person name="Zhao H."/>
            <person name="Xu D."/>
            <person name="Zhang Y."/>
        </authorList>
    </citation>
    <scope>NUCLEOTIDE SEQUENCE [LARGE SCALE GENOMIC DNA]</scope>
    <source>
        <strain evidence="2">cv. Yunnan</strain>
    </source>
</reference>
<accession>A0ACB9D7W5</accession>
<dbReference type="Proteomes" id="UP001056120">
    <property type="component" value="Linkage Group LG20"/>
</dbReference>
<organism evidence="1 2">
    <name type="scientific">Smallanthus sonchifolius</name>
    <dbReference type="NCBI Taxonomy" id="185202"/>
    <lineage>
        <taxon>Eukaryota</taxon>
        <taxon>Viridiplantae</taxon>
        <taxon>Streptophyta</taxon>
        <taxon>Embryophyta</taxon>
        <taxon>Tracheophyta</taxon>
        <taxon>Spermatophyta</taxon>
        <taxon>Magnoliopsida</taxon>
        <taxon>eudicotyledons</taxon>
        <taxon>Gunneridae</taxon>
        <taxon>Pentapetalae</taxon>
        <taxon>asterids</taxon>
        <taxon>campanulids</taxon>
        <taxon>Asterales</taxon>
        <taxon>Asteraceae</taxon>
        <taxon>Asteroideae</taxon>
        <taxon>Heliantheae alliance</taxon>
        <taxon>Millerieae</taxon>
        <taxon>Smallanthus</taxon>
    </lineage>
</organism>
<protein>
    <submittedName>
        <fullName evidence="1">Uncharacterized protein</fullName>
    </submittedName>
</protein>
<evidence type="ECO:0000313" key="1">
    <source>
        <dbReference type="EMBL" id="KAI3742679.1"/>
    </source>
</evidence>
<evidence type="ECO:0000313" key="2">
    <source>
        <dbReference type="Proteomes" id="UP001056120"/>
    </source>
</evidence>
<keyword evidence="2" id="KW-1185">Reference proteome</keyword>